<keyword evidence="2" id="KW-0808">Transferase</keyword>
<comment type="caution">
    <text evidence="6">The sequence shown here is derived from an EMBL/GenBank/DDBJ whole genome shotgun (WGS) entry which is preliminary data.</text>
</comment>
<dbReference type="PROSITE" id="PS50011">
    <property type="entry name" value="PROTEIN_KINASE_DOM"/>
    <property type="match status" value="1"/>
</dbReference>
<keyword evidence="7" id="KW-1185">Reference proteome</keyword>
<dbReference type="SUPFAM" id="SSF56112">
    <property type="entry name" value="Protein kinase-like (PK-like)"/>
    <property type="match status" value="1"/>
</dbReference>
<evidence type="ECO:0000313" key="7">
    <source>
        <dbReference type="Proteomes" id="UP001420932"/>
    </source>
</evidence>
<dbReference type="PANTHER" id="PTHR47985:SF4">
    <property type="entry name" value="SERINE_THREONINE-PROTEIN KINASE PBL27"/>
    <property type="match status" value="1"/>
</dbReference>
<sequence>MLYSHRNLPLSHRYLSLSFTALSVTALSHENLTRRRPLSLSLSPLSVTGISLTVKSLFLSPKSIVAVIEAATRPSGLPSPSAGDWSLRSPPRVPSPHPKPSPLFAVVSEAPAVYLRRTISLRLWVMGTYGYCALEYARTSQLTLKSDVYSFGVVLLELITGRRAIDTAKPNDEQNLVSWAKLQKRRQELTQTTPDRPVDDEAVYYKVAGVCPKGRVYSLRSLGRKKRRYVDPYASIS</sequence>
<evidence type="ECO:0000256" key="3">
    <source>
        <dbReference type="ARBA" id="ARBA00023136"/>
    </source>
</evidence>
<dbReference type="GO" id="GO:0004674">
    <property type="term" value="F:protein serine/threonine kinase activity"/>
    <property type="evidence" value="ECO:0007669"/>
    <property type="project" value="UniProtKB-KW"/>
</dbReference>
<dbReference type="InterPro" id="IPR011009">
    <property type="entry name" value="Kinase-like_dom_sf"/>
</dbReference>
<keyword evidence="3" id="KW-0472">Membrane</keyword>
<organism evidence="6 7">
    <name type="scientific">Stephania yunnanensis</name>
    <dbReference type="NCBI Taxonomy" id="152371"/>
    <lineage>
        <taxon>Eukaryota</taxon>
        <taxon>Viridiplantae</taxon>
        <taxon>Streptophyta</taxon>
        <taxon>Embryophyta</taxon>
        <taxon>Tracheophyta</taxon>
        <taxon>Spermatophyta</taxon>
        <taxon>Magnoliopsida</taxon>
        <taxon>Ranunculales</taxon>
        <taxon>Menispermaceae</taxon>
        <taxon>Menispermoideae</taxon>
        <taxon>Cissampelideae</taxon>
        <taxon>Stephania</taxon>
    </lineage>
</organism>
<dbReference type="Proteomes" id="UP001420932">
    <property type="component" value="Unassembled WGS sequence"/>
</dbReference>
<dbReference type="EMBL" id="JBBNAF010000002">
    <property type="protein sequence ID" value="KAK9163511.1"/>
    <property type="molecule type" value="Genomic_DNA"/>
</dbReference>
<dbReference type="Gene3D" id="1.10.510.10">
    <property type="entry name" value="Transferase(Phosphotransferase) domain 1"/>
    <property type="match status" value="1"/>
</dbReference>
<evidence type="ECO:0000313" key="6">
    <source>
        <dbReference type="EMBL" id="KAK9163511.1"/>
    </source>
</evidence>
<dbReference type="PANTHER" id="PTHR47985">
    <property type="entry name" value="OS07G0668900 PROTEIN"/>
    <property type="match status" value="1"/>
</dbReference>
<keyword evidence="2" id="KW-0418">Kinase</keyword>
<dbReference type="GO" id="GO:0016020">
    <property type="term" value="C:membrane"/>
    <property type="evidence" value="ECO:0007669"/>
    <property type="project" value="UniProtKB-SubCell"/>
</dbReference>
<dbReference type="InterPro" id="IPR000719">
    <property type="entry name" value="Prot_kinase_dom"/>
</dbReference>
<comment type="subcellular location">
    <subcellularLocation>
        <location evidence="1">Membrane</location>
    </subcellularLocation>
</comment>
<keyword evidence="2" id="KW-0723">Serine/threonine-protein kinase</keyword>
<evidence type="ECO:0000256" key="1">
    <source>
        <dbReference type="ARBA" id="ARBA00004370"/>
    </source>
</evidence>
<gene>
    <name evidence="6" type="ORF">Syun_004413</name>
</gene>
<reference evidence="6 7" key="1">
    <citation type="submission" date="2024-01" db="EMBL/GenBank/DDBJ databases">
        <title>Genome assemblies of Stephania.</title>
        <authorList>
            <person name="Yang L."/>
        </authorList>
    </citation>
    <scope>NUCLEOTIDE SEQUENCE [LARGE SCALE GENOMIC DNA]</scope>
    <source>
        <strain evidence="6">YNDBR</strain>
        <tissue evidence="6">Leaf</tissue>
    </source>
</reference>
<evidence type="ECO:0000256" key="4">
    <source>
        <dbReference type="SAM" id="MobiDB-lite"/>
    </source>
</evidence>
<evidence type="ECO:0000259" key="5">
    <source>
        <dbReference type="PROSITE" id="PS50011"/>
    </source>
</evidence>
<dbReference type="Pfam" id="PF07714">
    <property type="entry name" value="PK_Tyr_Ser-Thr"/>
    <property type="match status" value="1"/>
</dbReference>
<dbReference type="InterPro" id="IPR001245">
    <property type="entry name" value="Ser-Thr/Tyr_kinase_cat_dom"/>
</dbReference>
<accession>A0AAP0Q4X6</accession>
<proteinExistence type="predicted"/>
<feature type="domain" description="Protein kinase" evidence="5">
    <location>
        <begin position="1"/>
        <end position="237"/>
    </location>
</feature>
<protein>
    <recommendedName>
        <fullName evidence="5">Protein kinase domain-containing protein</fullName>
    </recommendedName>
</protein>
<evidence type="ECO:0000256" key="2">
    <source>
        <dbReference type="ARBA" id="ARBA00022527"/>
    </source>
</evidence>
<name>A0AAP0Q4X6_9MAGN</name>
<dbReference type="AlphaFoldDB" id="A0AAP0Q4X6"/>
<dbReference type="GO" id="GO:0005524">
    <property type="term" value="F:ATP binding"/>
    <property type="evidence" value="ECO:0007669"/>
    <property type="project" value="InterPro"/>
</dbReference>
<feature type="region of interest" description="Disordered" evidence="4">
    <location>
        <begin position="74"/>
        <end position="98"/>
    </location>
</feature>